<dbReference type="GO" id="GO:0110070">
    <property type="term" value="C:cellularization cleavage furrow"/>
    <property type="evidence" value="ECO:0007669"/>
    <property type="project" value="TreeGrafter"/>
</dbReference>
<dbReference type="PANTHER" id="PTHR46260">
    <property type="entry name" value="RING-TYPE DOMAIN-CONTAINING PROTEIN"/>
    <property type="match status" value="1"/>
</dbReference>
<dbReference type="GO" id="GO:0045171">
    <property type="term" value="C:intercellular bridge"/>
    <property type="evidence" value="ECO:0007669"/>
    <property type="project" value="TreeGrafter"/>
</dbReference>
<dbReference type="Proteomes" id="UP001148018">
    <property type="component" value="Unassembled WGS sequence"/>
</dbReference>
<evidence type="ECO:0000256" key="7">
    <source>
        <dbReference type="SAM" id="MobiDB-lite"/>
    </source>
</evidence>
<dbReference type="InterPro" id="IPR015915">
    <property type="entry name" value="Kelch-typ_b-propeller"/>
</dbReference>
<dbReference type="GO" id="GO:0140014">
    <property type="term" value="P:mitotic nuclear division"/>
    <property type="evidence" value="ECO:0007669"/>
    <property type="project" value="TreeGrafter"/>
</dbReference>
<evidence type="ECO:0000256" key="3">
    <source>
        <dbReference type="ARBA" id="ARBA00022490"/>
    </source>
</evidence>
<dbReference type="GO" id="GO:1902410">
    <property type="term" value="P:mitotic cytokinetic process"/>
    <property type="evidence" value="ECO:0007669"/>
    <property type="project" value="TreeGrafter"/>
</dbReference>
<feature type="region of interest" description="Disordered" evidence="7">
    <location>
        <begin position="31"/>
        <end position="50"/>
    </location>
</feature>
<evidence type="ECO:0000256" key="2">
    <source>
        <dbReference type="ARBA" id="ARBA00022441"/>
    </source>
</evidence>
<reference evidence="8" key="1">
    <citation type="submission" date="2022-07" db="EMBL/GenBank/DDBJ databases">
        <title>Chromosome-level genome of Muraenolepis orangiensis.</title>
        <authorList>
            <person name="Kim J."/>
        </authorList>
    </citation>
    <scope>NUCLEOTIDE SEQUENCE</scope>
    <source>
        <strain evidence="8">KU_S4_2022</strain>
        <tissue evidence="8">Muscle</tissue>
    </source>
</reference>
<proteinExistence type="predicted"/>
<organism evidence="8 9">
    <name type="scientific">Muraenolepis orangiensis</name>
    <name type="common">Patagonian moray cod</name>
    <dbReference type="NCBI Taxonomy" id="630683"/>
    <lineage>
        <taxon>Eukaryota</taxon>
        <taxon>Metazoa</taxon>
        <taxon>Chordata</taxon>
        <taxon>Craniata</taxon>
        <taxon>Vertebrata</taxon>
        <taxon>Euteleostomi</taxon>
        <taxon>Actinopterygii</taxon>
        <taxon>Neopterygii</taxon>
        <taxon>Teleostei</taxon>
        <taxon>Neoteleostei</taxon>
        <taxon>Acanthomorphata</taxon>
        <taxon>Zeiogadaria</taxon>
        <taxon>Gadariae</taxon>
        <taxon>Gadiformes</taxon>
        <taxon>Muraenolepidoidei</taxon>
        <taxon>Muraenolepididae</taxon>
        <taxon>Muraenolepis</taxon>
    </lineage>
</organism>
<evidence type="ECO:0000256" key="6">
    <source>
        <dbReference type="ARBA" id="ARBA00023306"/>
    </source>
</evidence>
<comment type="subcellular location">
    <subcellularLocation>
        <location evidence="1">Cytoplasm</location>
    </subcellularLocation>
</comment>
<dbReference type="OrthoDB" id="45365at2759"/>
<dbReference type="GO" id="GO:0005737">
    <property type="term" value="C:cytoplasm"/>
    <property type="evidence" value="ECO:0007669"/>
    <property type="project" value="UniProtKB-SubCell"/>
</dbReference>
<gene>
    <name evidence="8" type="ORF">NHX12_013405</name>
</gene>
<evidence type="ECO:0000313" key="8">
    <source>
        <dbReference type="EMBL" id="KAJ3587014.1"/>
    </source>
</evidence>
<dbReference type="Gene3D" id="2.120.10.80">
    <property type="entry name" value="Kelch-type beta propeller"/>
    <property type="match status" value="1"/>
</dbReference>
<evidence type="ECO:0000313" key="9">
    <source>
        <dbReference type="Proteomes" id="UP001148018"/>
    </source>
</evidence>
<evidence type="ECO:0000256" key="1">
    <source>
        <dbReference type="ARBA" id="ARBA00004496"/>
    </source>
</evidence>
<dbReference type="InterPro" id="IPR051746">
    <property type="entry name" value="Kelch_domain_containing_8"/>
</dbReference>
<dbReference type="GO" id="GO:0098813">
    <property type="term" value="P:nuclear chromosome segregation"/>
    <property type="evidence" value="ECO:0007669"/>
    <property type="project" value="TreeGrafter"/>
</dbReference>
<name>A0A9Q0DDR5_9TELE</name>
<accession>A0A9Q0DDR5</accession>
<evidence type="ECO:0000256" key="4">
    <source>
        <dbReference type="ARBA" id="ARBA00022618"/>
    </source>
</evidence>
<sequence>MAPYWVLREAGLMEPVNKECIFTVVVKVTDPNPAPRSPGNEPSPLGSVESFNPGKRRWEYLAPMPTARCSSAAVQTPSMLLVIGGVAQGPSDAVEALCVQENA</sequence>
<keyword evidence="4" id="KW-0132">Cell division</keyword>
<protein>
    <submittedName>
        <fullName evidence="8">Uncharacterized protein</fullName>
    </submittedName>
</protein>
<keyword evidence="5" id="KW-0677">Repeat</keyword>
<evidence type="ECO:0000256" key="5">
    <source>
        <dbReference type="ARBA" id="ARBA00022737"/>
    </source>
</evidence>
<dbReference type="SUPFAM" id="SSF117281">
    <property type="entry name" value="Kelch motif"/>
    <property type="match status" value="1"/>
</dbReference>
<dbReference type="PANTHER" id="PTHR46260:SF2">
    <property type="entry name" value="KELCH DOMAIN-CONTAINING PROTEIN 8B"/>
    <property type="match status" value="1"/>
</dbReference>
<keyword evidence="2" id="KW-0880">Kelch repeat</keyword>
<dbReference type="GO" id="GO:0030496">
    <property type="term" value="C:midbody"/>
    <property type="evidence" value="ECO:0007669"/>
    <property type="project" value="TreeGrafter"/>
</dbReference>
<keyword evidence="9" id="KW-1185">Reference proteome</keyword>
<keyword evidence="3" id="KW-0963">Cytoplasm</keyword>
<dbReference type="AlphaFoldDB" id="A0A9Q0DDR5"/>
<dbReference type="EMBL" id="JANIIK010000117">
    <property type="protein sequence ID" value="KAJ3587014.1"/>
    <property type="molecule type" value="Genomic_DNA"/>
</dbReference>
<comment type="caution">
    <text evidence="8">The sequence shown here is derived from an EMBL/GenBank/DDBJ whole genome shotgun (WGS) entry which is preliminary data.</text>
</comment>
<keyword evidence="6" id="KW-0131">Cell cycle</keyword>